<feature type="chain" id="PRO_5020506962" description="3-carboxymuconate cyclase" evidence="1">
    <location>
        <begin position="20"/>
        <end position="416"/>
    </location>
</feature>
<evidence type="ECO:0000313" key="3">
    <source>
        <dbReference type="Proteomes" id="UP000308730"/>
    </source>
</evidence>
<dbReference type="AlphaFoldDB" id="A0A4S4MS02"/>
<reference evidence="2 3" key="1">
    <citation type="submission" date="2019-02" db="EMBL/GenBank/DDBJ databases">
        <title>Genome sequencing of the rare red list fungi Antrodiella citrinella (Flaviporus citrinellus).</title>
        <authorList>
            <person name="Buettner E."/>
            <person name="Kellner H."/>
        </authorList>
    </citation>
    <scope>NUCLEOTIDE SEQUENCE [LARGE SCALE GENOMIC DNA]</scope>
    <source>
        <strain evidence="2 3">DSM 108506</strain>
    </source>
</reference>
<dbReference type="SUPFAM" id="SSF75011">
    <property type="entry name" value="3-carboxy-cis,cis-mucoante lactonizing enzyme"/>
    <property type="match status" value="1"/>
</dbReference>
<protein>
    <recommendedName>
        <fullName evidence="4">3-carboxymuconate cyclase</fullName>
    </recommendedName>
</protein>
<proteinExistence type="predicted"/>
<accession>A0A4S4MS02</accession>
<gene>
    <name evidence="2" type="ORF">EUX98_g5595</name>
</gene>
<dbReference type="InterPro" id="IPR015943">
    <property type="entry name" value="WD40/YVTN_repeat-like_dom_sf"/>
</dbReference>
<dbReference type="Proteomes" id="UP000308730">
    <property type="component" value="Unassembled WGS sequence"/>
</dbReference>
<name>A0A4S4MS02_9APHY</name>
<keyword evidence="3" id="KW-1185">Reference proteome</keyword>
<dbReference type="Pfam" id="PF10282">
    <property type="entry name" value="Lactonase"/>
    <property type="match status" value="1"/>
</dbReference>
<dbReference type="OrthoDB" id="10006285at2759"/>
<dbReference type="Gene3D" id="2.130.10.10">
    <property type="entry name" value="YVTN repeat-like/Quinoprotein amine dehydrogenase"/>
    <property type="match status" value="1"/>
</dbReference>
<dbReference type="InterPro" id="IPR019405">
    <property type="entry name" value="Lactonase_7-beta_prop"/>
</dbReference>
<feature type="signal peptide" evidence="1">
    <location>
        <begin position="1"/>
        <end position="19"/>
    </location>
</feature>
<evidence type="ECO:0008006" key="4">
    <source>
        <dbReference type="Google" id="ProtNLM"/>
    </source>
</evidence>
<keyword evidence="1" id="KW-0732">Signal</keyword>
<organism evidence="2 3">
    <name type="scientific">Antrodiella citrinella</name>
    <dbReference type="NCBI Taxonomy" id="2447956"/>
    <lineage>
        <taxon>Eukaryota</taxon>
        <taxon>Fungi</taxon>
        <taxon>Dikarya</taxon>
        <taxon>Basidiomycota</taxon>
        <taxon>Agaricomycotina</taxon>
        <taxon>Agaricomycetes</taxon>
        <taxon>Polyporales</taxon>
        <taxon>Steccherinaceae</taxon>
        <taxon>Antrodiella</taxon>
    </lineage>
</organism>
<dbReference type="EMBL" id="SGPM01000169">
    <property type="protein sequence ID" value="THH28585.1"/>
    <property type="molecule type" value="Genomic_DNA"/>
</dbReference>
<evidence type="ECO:0000256" key="1">
    <source>
        <dbReference type="SAM" id="SignalP"/>
    </source>
</evidence>
<sequence>MKSSVFFVQIISILGFVAAAPTPVVVPRGGVWADESIQAAAYLMTNEPSGNNIIVASLASNGQVTFKSAVSTRGRGAHVTGNNGPDPLMSQGSIETSATGQLLAAVNAGSSTVSLFSINPQDPTMISQIGEPVSSEGEFPVSLAINKKGDAVCVLNAGQVNGVNCFAVDKSLGLVRMNNTLRSLNLVADSGPSASAAHHVAFNDANDQLIATVVGTPGYLAIWDIQQDGSLSPNFTTVNPPSGGGGPFSLTAVPGTNAMVSADTVIGADVWDLDGVTSATTANQTAPGRSASVAISGQMVTCWSTFSNKTGNFYFVDAGAATVTEVNLSQNLTATVVNQYPQVAGSATLDVSIAAVGGNEFMYVIAGNTTSVDVLDLRAPGNATNVGSFNFGPIATSSGITVNAANVQGMATFVKA</sequence>
<comment type="caution">
    <text evidence="2">The sequence shown here is derived from an EMBL/GenBank/DDBJ whole genome shotgun (WGS) entry which is preliminary data.</text>
</comment>
<evidence type="ECO:0000313" key="2">
    <source>
        <dbReference type="EMBL" id="THH28585.1"/>
    </source>
</evidence>